<dbReference type="Pfam" id="PF00403">
    <property type="entry name" value="HMA"/>
    <property type="match status" value="1"/>
</dbReference>
<feature type="domain" description="HMA" evidence="17">
    <location>
        <begin position="88"/>
        <end position="154"/>
    </location>
</feature>
<evidence type="ECO:0000313" key="19">
    <source>
        <dbReference type="Proteomes" id="UP000295375"/>
    </source>
</evidence>
<dbReference type="GO" id="GO:0043682">
    <property type="term" value="F:P-type divalent copper transporter activity"/>
    <property type="evidence" value="ECO:0007669"/>
    <property type="project" value="TreeGrafter"/>
</dbReference>
<dbReference type="InterPro" id="IPR036412">
    <property type="entry name" value="HAD-like_sf"/>
</dbReference>
<dbReference type="PROSITE" id="PS50846">
    <property type="entry name" value="HMA_2"/>
    <property type="match status" value="1"/>
</dbReference>
<evidence type="ECO:0000256" key="8">
    <source>
        <dbReference type="ARBA" id="ARBA00022741"/>
    </source>
</evidence>
<evidence type="ECO:0000256" key="1">
    <source>
        <dbReference type="ARBA" id="ARBA00004651"/>
    </source>
</evidence>
<dbReference type="GO" id="GO:0055070">
    <property type="term" value="P:copper ion homeostasis"/>
    <property type="evidence" value="ECO:0007669"/>
    <property type="project" value="TreeGrafter"/>
</dbReference>
<keyword evidence="14 15" id="KW-0472">Membrane</keyword>
<dbReference type="Pfam" id="PF00122">
    <property type="entry name" value="E1-E2_ATPase"/>
    <property type="match status" value="1"/>
</dbReference>
<evidence type="ECO:0000256" key="10">
    <source>
        <dbReference type="ARBA" id="ARBA00022842"/>
    </source>
</evidence>
<keyword evidence="19" id="KW-1185">Reference proteome</keyword>
<dbReference type="NCBIfam" id="TIGR01525">
    <property type="entry name" value="ATPase-IB_hvy"/>
    <property type="match status" value="1"/>
</dbReference>
<evidence type="ECO:0000256" key="13">
    <source>
        <dbReference type="ARBA" id="ARBA00023065"/>
    </source>
</evidence>
<evidence type="ECO:0000256" key="5">
    <source>
        <dbReference type="ARBA" id="ARBA00022553"/>
    </source>
</evidence>
<dbReference type="InterPro" id="IPR059000">
    <property type="entry name" value="ATPase_P-type_domA"/>
</dbReference>
<dbReference type="PANTHER" id="PTHR43520">
    <property type="entry name" value="ATP7, ISOFORM B"/>
    <property type="match status" value="1"/>
</dbReference>
<keyword evidence="13" id="KW-0406">Ion transport</keyword>
<dbReference type="InterPro" id="IPR018303">
    <property type="entry name" value="ATPase_P-typ_P_site"/>
</dbReference>
<comment type="similarity">
    <text evidence="2 15">Belongs to the cation transport ATPase (P-type) (TC 3.A.3) family. Type IB subfamily.</text>
</comment>
<feature type="transmembrane region" description="Helical" evidence="15">
    <location>
        <begin position="269"/>
        <end position="287"/>
    </location>
</feature>
<dbReference type="RefSeq" id="WP_133592501.1">
    <property type="nucleotide sequence ID" value="NZ_CP037953.1"/>
</dbReference>
<dbReference type="InterPro" id="IPR023299">
    <property type="entry name" value="ATPase_P-typ_cyto_dom_N"/>
</dbReference>
<keyword evidence="6 15" id="KW-0812">Transmembrane</keyword>
<keyword evidence="7 15" id="KW-0479">Metal-binding</keyword>
<dbReference type="GO" id="GO:0016887">
    <property type="term" value="F:ATP hydrolysis activity"/>
    <property type="evidence" value="ECO:0007669"/>
    <property type="project" value="InterPro"/>
</dbReference>
<evidence type="ECO:0000256" key="11">
    <source>
        <dbReference type="ARBA" id="ARBA00022967"/>
    </source>
</evidence>
<dbReference type="Pfam" id="PF00702">
    <property type="entry name" value="Hydrolase"/>
    <property type="match status" value="1"/>
</dbReference>
<dbReference type="InterPro" id="IPR023298">
    <property type="entry name" value="ATPase_P-typ_TM_dom_sf"/>
</dbReference>
<evidence type="ECO:0000256" key="12">
    <source>
        <dbReference type="ARBA" id="ARBA00022989"/>
    </source>
</evidence>
<dbReference type="SUPFAM" id="SSF56784">
    <property type="entry name" value="HAD-like"/>
    <property type="match status" value="1"/>
</dbReference>
<name>A0A4V3D6X9_9GAMM</name>
<gene>
    <name evidence="18" type="ORF">EV696_11838</name>
</gene>
<dbReference type="GO" id="GO:0005886">
    <property type="term" value="C:plasma membrane"/>
    <property type="evidence" value="ECO:0007669"/>
    <property type="project" value="UniProtKB-SubCell"/>
</dbReference>
<dbReference type="GO" id="GO:0005507">
    <property type="term" value="F:copper ion binding"/>
    <property type="evidence" value="ECO:0007669"/>
    <property type="project" value="TreeGrafter"/>
</dbReference>
<dbReference type="Gene3D" id="3.40.50.1000">
    <property type="entry name" value="HAD superfamily/HAD-like"/>
    <property type="match status" value="1"/>
</dbReference>
<sequence length="824" mass="91584">MSVCFHCHEPVLTGQQFMLKQNEQALPFCCAGCKAVAETIFAAGLDSYYQHRAQPASRSDAAPPEALWQALARSAEDAGIVQHDGDNTEADFFVEQLQCPACAWLIERHLRQLPGVSQVQVQLSDRKLTLHWCGGETDMVSLLSALHQIGYQAVPFSADAMETALAEEQRYLLKRLAVAGFGMMQSMMYAFGLYFDAFSELTLVQENWLRWSSMLVTLPVVLYSGQVFFRRAWSALKMRSVTMDTSVSIAILLAFFASLYATLVQQGQIYFDSVGMFVFLLLLGRFLELRARQRVITLSGTQHRLLPRLIERWQDDCWQISAVSALQSGDRIRIKAGEVCPVDGDLLSSKATVVESQITGESDRIGKQVNARIFAGSLVADNAIELRVENAGTDTYLSQLSRLSEQALQHKPGIQLWADKVARYFIAGILLIAAIVFAVWLFVEPNRALDITIAVLVVTCPCALSLALPTAWASAIRFLLQKGVLIRRAEAMEQLLGVTDIVFDKTGTLTTGEQRVAAMVRNPRHPDAHRAEQLAASLEHYSTHPLAKALAGVNEQKLRVDNIQEFPGQGMSGEIDGKPYRIGSAEFIDVADQGIRRQATVVLADEKDWIASFTLTEKMREQTEATLQWLQSQGYRLHLLSGDNEQRVWHVAQNLPLAQYRYRCLPEQKMQYVQALQKEKRRVLMIGDGVNDAAVLAASDVSMAMGSAADVSRLNADIILLHDQLPAIAATLRYAGRTQAIIRQNLSWALLYNVIAIPFACIGWISPWLAALGMTASSLWVTLNSCRLAQQRQWQLQEPMSPPADLSSTPRQPELKPEFGASRT</sequence>
<evidence type="ECO:0000259" key="17">
    <source>
        <dbReference type="PROSITE" id="PS50846"/>
    </source>
</evidence>
<dbReference type="NCBIfam" id="TIGR01494">
    <property type="entry name" value="ATPase_P-type"/>
    <property type="match status" value="1"/>
</dbReference>
<evidence type="ECO:0000256" key="4">
    <source>
        <dbReference type="ARBA" id="ARBA00022475"/>
    </source>
</evidence>
<dbReference type="Proteomes" id="UP000295375">
    <property type="component" value="Unassembled WGS sequence"/>
</dbReference>
<dbReference type="CDD" id="cd02079">
    <property type="entry name" value="P-type_ATPase_HM"/>
    <property type="match status" value="1"/>
</dbReference>
<keyword evidence="3" id="KW-0813">Transport</keyword>
<comment type="caution">
    <text evidence="18">The sequence shown here is derived from an EMBL/GenBank/DDBJ whole genome shotgun (WGS) entry which is preliminary data.</text>
</comment>
<dbReference type="GO" id="GO:0005524">
    <property type="term" value="F:ATP binding"/>
    <property type="evidence" value="ECO:0007669"/>
    <property type="project" value="UniProtKB-UniRule"/>
</dbReference>
<dbReference type="AlphaFoldDB" id="A0A4V3D6X9"/>
<feature type="transmembrane region" description="Helical" evidence="15">
    <location>
        <begin position="421"/>
        <end position="443"/>
    </location>
</feature>
<evidence type="ECO:0000256" key="9">
    <source>
        <dbReference type="ARBA" id="ARBA00022840"/>
    </source>
</evidence>
<keyword evidence="12 15" id="KW-1133">Transmembrane helix</keyword>
<evidence type="ECO:0000256" key="15">
    <source>
        <dbReference type="RuleBase" id="RU362081"/>
    </source>
</evidence>
<feature type="region of interest" description="Disordered" evidence="16">
    <location>
        <begin position="798"/>
        <end position="824"/>
    </location>
</feature>
<keyword evidence="5" id="KW-0597">Phosphoprotein</keyword>
<dbReference type="Pfam" id="PF12156">
    <property type="entry name" value="ATPase-cat_bd"/>
    <property type="match status" value="1"/>
</dbReference>
<keyword evidence="11" id="KW-1278">Translocase</keyword>
<evidence type="ECO:0000256" key="3">
    <source>
        <dbReference type="ARBA" id="ARBA00022448"/>
    </source>
</evidence>
<keyword evidence="8 15" id="KW-0547">Nucleotide-binding</keyword>
<dbReference type="NCBIfam" id="TIGR01512">
    <property type="entry name" value="ATPase-IB2_Cd"/>
    <property type="match status" value="1"/>
</dbReference>
<evidence type="ECO:0000256" key="7">
    <source>
        <dbReference type="ARBA" id="ARBA00022723"/>
    </source>
</evidence>
<feature type="transmembrane region" description="Helical" evidence="15">
    <location>
        <begin position="176"/>
        <end position="196"/>
    </location>
</feature>
<evidence type="ECO:0000313" key="18">
    <source>
        <dbReference type="EMBL" id="TDQ45687.1"/>
    </source>
</evidence>
<dbReference type="InterPro" id="IPR017969">
    <property type="entry name" value="Heavy-metal-associated_CS"/>
</dbReference>
<protein>
    <submittedName>
        <fullName evidence="18">Cu2+-exporting ATPase</fullName>
    </submittedName>
</protein>
<evidence type="ECO:0000256" key="2">
    <source>
        <dbReference type="ARBA" id="ARBA00006024"/>
    </source>
</evidence>
<dbReference type="PROSITE" id="PS00154">
    <property type="entry name" value="ATPASE_E1_E2"/>
    <property type="match status" value="1"/>
</dbReference>
<dbReference type="InterPro" id="IPR008250">
    <property type="entry name" value="ATPase_P-typ_transduc_dom_A_sf"/>
</dbReference>
<evidence type="ECO:0000256" key="16">
    <source>
        <dbReference type="SAM" id="MobiDB-lite"/>
    </source>
</evidence>
<dbReference type="NCBIfam" id="TIGR01511">
    <property type="entry name" value="ATPase-IB1_Cu"/>
    <property type="match status" value="1"/>
</dbReference>
<dbReference type="PROSITE" id="PS01047">
    <property type="entry name" value="HMA_1"/>
    <property type="match status" value="1"/>
</dbReference>
<feature type="transmembrane region" description="Helical" evidence="15">
    <location>
        <begin position="208"/>
        <end position="229"/>
    </location>
</feature>
<dbReference type="InterPro" id="IPR006121">
    <property type="entry name" value="HMA_dom"/>
</dbReference>
<dbReference type="SFLD" id="SFLDF00027">
    <property type="entry name" value="p-type_atpase"/>
    <property type="match status" value="1"/>
</dbReference>
<keyword evidence="9 15" id="KW-0067">ATP-binding</keyword>
<dbReference type="Gene3D" id="3.30.70.100">
    <property type="match status" value="1"/>
</dbReference>
<dbReference type="InterPro" id="IPR044492">
    <property type="entry name" value="P_typ_ATPase_HD_dom"/>
</dbReference>
<feature type="transmembrane region" description="Helical" evidence="15">
    <location>
        <begin position="746"/>
        <end position="765"/>
    </location>
</feature>
<proteinExistence type="inferred from homology"/>
<dbReference type="InterPro" id="IPR001757">
    <property type="entry name" value="P_typ_ATPase"/>
</dbReference>
<dbReference type="InterPro" id="IPR021993">
    <property type="entry name" value="ATPase-cat-bd"/>
</dbReference>
<evidence type="ECO:0000256" key="6">
    <source>
        <dbReference type="ARBA" id="ARBA00022692"/>
    </source>
</evidence>
<dbReference type="CDD" id="cd00371">
    <property type="entry name" value="HMA"/>
    <property type="match status" value="1"/>
</dbReference>
<dbReference type="EMBL" id="SNYM01000018">
    <property type="protein sequence ID" value="TDQ45687.1"/>
    <property type="molecule type" value="Genomic_DNA"/>
</dbReference>
<organism evidence="18 19">
    <name type="scientific">Permianibacter aggregans</name>
    <dbReference type="NCBI Taxonomy" id="1510150"/>
    <lineage>
        <taxon>Bacteria</taxon>
        <taxon>Pseudomonadati</taxon>
        <taxon>Pseudomonadota</taxon>
        <taxon>Gammaproteobacteria</taxon>
        <taxon>Pseudomonadales</taxon>
        <taxon>Pseudomonadaceae</taxon>
        <taxon>Permianibacter</taxon>
    </lineage>
</organism>
<reference evidence="18 19" key="1">
    <citation type="submission" date="2019-03" db="EMBL/GenBank/DDBJ databases">
        <title>Genomic Encyclopedia of Type Strains, Phase IV (KMG-IV): sequencing the most valuable type-strain genomes for metagenomic binning, comparative biology and taxonomic classification.</title>
        <authorList>
            <person name="Goeker M."/>
        </authorList>
    </citation>
    <scope>NUCLEOTIDE SEQUENCE [LARGE SCALE GENOMIC DNA]</scope>
    <source>
        <strain evidence="18 19">DSM 103792</strain>
    </source>
</reference>
<dbReference type="InterPro" id="IPR027256">
    <property type="entry name" value="P-typ_ATPase_IB"/>
</dbReference>
<dbReference type="SUPFAM" id="SSF81653">
    <property type="entry name" value="Calcium ATPase, transduction domain A"/>
    <property type="match status" value="1"/>
</dbReference>
<accession>A0A4V3D6X9</accession>
<dbReference type="SFLD" id="SFLDS00003">
    <property type="entry name" value="Haloacid_Dehalogenase"/>
    <property type="match status" value="1"/>
</dbReference>
<dbReference type="InterPro" id="IPR036163">
    <property type="entry name" value="HMA_dom_sf"/>
</dbReference>
<dbReference type="PANTHER" id="PTHR43520:SF5">
    <property type="entry name" value="CATION-TRANSPORTING P-TYPE ATPASE-RELATED"/>
    <property type="match status" value="1"/>
</dbReference>
<keyword evidence="10" id="KW-0460">Magnesium</keyword>
<dbReference type="Gene3D" id="2.70.150.10">
    <property type="entry name" value="Calcium-transporting ATPase, cytoplasmic transduction domain A"/>
    <property type="match status" value="1"/>
</dbReference>
<dbReference type="PRINTS" id="PR00119">
    <property type="entry name" value="CATATPASE"/>
</dbReference>
<dbReference type="Gene3D" id="3.40.1110.10">
    <property type="entry name" value="Calcium-transporting ATPase, cytoplasmic domain N"/>
    <property type="match status" value="1"/>
</dbReference>
<dbReference type="InterPro" id="IPR023214">
    <property type="entry name" value="HAD_sf"/>
</dbReference>
<keyword evidence="4 15" id="KW-1003">Cell membrane</keyword>
<feature type="transmembrane region" description="Helical" evidence="15">
    <location>
        <begin position="455"/>
        <end position="480"/>
    </location>
</feature>
<comment type="subcellular location">
    <subcellularLocation>
        <location evidence="1">Cell membrane</location>
        <topology evidence="1">Multi-pass membrane protein</topology>
    </subcellularLocation>
</comment>
<dbReference type="SFLD" id="SFLDG00002">
    <property type="entry name" value="C1.7:_P-type_atpase_like"/>
    <property type="match status" value="1"/>
</dbReference>
<feature type="transmembrane region" description="Helical" evidence="15">
    <location>
        <begin position="241"/>
        <end position="263"/>
    </location>
</feature>
<dbReference type="SUPFAM" id="SSF55008">
    <property type="entry name" value="HMA, heavy metal-associated domain"/>
    <property type="match status" value="1"/>
</dbReference>
<evidence type="ECO:0000256" key="14">
    <source>
        <dbReference type="ARBA" id="ARBA00023136"/>
    </source>
</evidence>
<dbReference type="SUPFAM" id="SSF81665">
    <property type="entry name" value="Calcium ATPase, transmembrane domain M"/>
    <property type="match status" value="1"/>
</dbReference>
<dbReference type="OrthoDB" id="9814270at2"/>